<sequence>MNTPKWLTARTVFIGFLLLLIMSWAGNVWYYFGARLDKPLFLTHLGSYDVNQEEIPIYYLENKTGDNRVIYIKFDELPYSSYRIEEVKEYTHHVLKVLYYKPLREEDEQNEQQELVIHEMEVVYQGIESERIPIGEIRIETFDQSDEDSIVLTTSSGGFPDGSGLTALRMKEPAILEHVSLNQSDIEPVLQLMVNDTDYSDLQEWKLNENDPIRISYKWNLPMKGEGSMRVYNPVVQLHFKREDGSIRVEAIAINESSVYFSEEQVRSYIQER</sequence>
<accession>A0ABR8SXX6</accession>
<name>A0ABR8SXX6_9BACL</name>
<proteinExistence type="predicted"/>
<evidence type="ECO:0000313" key="3">
    <source>
        <dbReference type="Proteomes" id="UP000608071"/>
    </source>
</evidence>
<dbReference type="Proteomes" id="UP000608071">
    <property type="component" value="Unassembled WGS sequence"/>
</dbReference>
<keyword evidence="3" id="KW-1185">Reference proteome</keyword>
<keyword evidence="1" id="KW-0472">Membrane</keyword>
<evidence type="ECO:0000313" key="2">
    <source>
        <dbReference type="EMBL" id="MBD7968345.1"/>
    </source>
</evidence>
<gene>
    <name evidence="2" type="ORF">H9647_09735</name>
</gene>
<feature type="transmembrane region" description="Helical" evidence="1">
    <location>
        <begin position="12"/>
        <end position="32"/>
    </location>
</feature>
<keyword evidence="1" id="KW-1133">Transmembrane helix</keyword>
<comment type="caution">
    <text evidence="2">The sequence shown here is derived from an EMBL/GenBank/DDBJ whole genome shotgun (WGS) entry which is preliminary data.</text>
</comment>
<dbReference type="EMBL" id="JACSQL010000003">
    <property type="protein sequence ID" value="MBD7968345.1"/>
    <property type="molecule type" value="Genomic_DNA"/>
</dbReference>
<evidence type="ECO:0000256" key="1">
    <source>
        <dbReference type="SAM" id="Phobius"/>
    </source>
</evidence>
<reference evidence="2 3" key="1">
    <citation type="submission" date="2020-08" db="EMBL/GenBank/DDBJ databases">
        <title>A Genomic Blueprint of the Chicken Gut Microbiome.</title>
        <authorList>
            <person name="Gilroy R."/>
            <person name="Ravi A."/>
            <person name="Getino M."/>
            <person name="Pursley I."/>
            <person name="Horton D.L."/>
            <person name="Alikhan N.-F."/>
            <person name="Baker D."/>
            <person name="Gharbi K."/>
            <person name="Hall N."/>
            <person name="Watson M."/>
            <person name="Adriaenssens E.M."/>
            <person name="Foster-Nyarko E."/>
            <person name="Jarju S."/>
            <person name="Secka A."/>
            <person name="Antonio M."/>
            <person name="Oren A."/>
            <person name="Chaudhuri R."/>
            <person name="La Ragione R.M."/>
            <person name="Hildebrand F."/>
            <person name="Pallen M.J."/>
        </authorList>
    </citation>
    <scope>NUCLEOTIDE SEQUENCE [LARGE SCALE GENOMIC DNA]</scope>
    <source>
        <strain evidence="2 3">Sa2BVA9</strain>
    </source>
</reference>
<protein>
    <submittedName>
        <fullName evidence="2">Uncharacterized protein</fullName>
    </submittedName>
</protein>
<keyword evidence="1" id="KW-0812">Transmembrane</keyword>
<organism evidence="2 3">
    <name type="scientific">Paenibacillus gallinarum</name>
    <dbReference type="NCBI Taxonomy" id="2762232"/>
    <lineage>
        <taxon>Bacteria</taxon>
        <taxon>Bacillati</taxon>
        <taxon>Bacillota</taxon>
        <taxon>Bacilli</taxon>
        <taxon>Bacillales</taxon>
        <taxon>Paenibacillaceae</taxon>
        <taxon>Paenibacillus</taxon>
    </lineage>
</organism>
<dbReference type="RefSeq" id="WP_191799583.1">
    <property type="nucleotide sequence ID" value="NZ_JACSQL010000003.1"/>
</dbReference>